<dbReference type="AlphaFoldDB" id="A0A941DRQ8"/>
<evidence type="ECO:0000313" key="2">
    <source>
        <dbReference type="Proteomes" id="UP000675284"/>
    </source>
</evidence>
<dbReference type="EMBL" id="JAGSOT010000010">
    <property type="protein sequence ID" value="MBR7795370.1"/>
    <property type="molecule type" value="Genomic_DNA"/>
</dbReference>
<organism evidence="1 2">
    <name type="scientific">Virgibacillus salarius</name>
    <dbReference type="NCBI Taxonomy" id="447199"/>
    <lineage>
        <taxon>Bacteria</taxon>
        <taxon>Bacillati</taxon>
        <taxon>Bacillota</taxon>
        <taxon>Bacilli</taxon>
        <taxon>Bacillales</taxon>
        <taxon>Bacillaceae</taxon>
        <taxon>Virgibacillus</taxon>
    </lineage>
</organism>
<dbReference type="RefSeq" id="WP_051388262.1">
    <property type="nucleotide sequence ID" value="NZ_BAAACY010000019.1"/>
</dbReference>
<accession>A0A941DRQ8</accession>
<comment type="caution">
    <text evidence="1">The sequence shown here is derived from an EMBL/GenBank/DDBJ whole genome shotgun (WGS) entry which is preliminary data.</text>
</comment>
<gene>
    <name evidence="1" type="ORF">KCX74_04840</name>
</gene>
<protein>
    <submittedName>
        <fullName evidence="1">Uncharacterized protein</fullName>
    </submittedName>
</protein>
<keyword evidence="2" id="KW-1185">Reference proteome</keyword>
<name>A0A941DRQ8_9BACI</name>
<reference evidence="1" key="1">
    <citation type="submission" date="2021-04" db="EMBL/GenBank/DDBJ databases">
        <title>Isolation and polyphasic classification of algal microorganism.</title>
        <authorList>
            <person name="Wang S."/>
        </authorList>
    </citation>
    <scope>NUCLEOTIDE SEQUENCE</scope>
    <source>
        <strain evidence="1">720a</strain>
    </source>
</reference>
<evidence type="ECO:0000313" key="1">
    <source>
        <dbReference type="EMBL" id="MBR7795370.1"/>
    </source>
</evidence>
<dbReference type="Proteomes" id="UP000675284">
    <property type="component" value="Unassembled WGS sequence"/>
</dbReference>
<sequence>MQNSLKNGRSIDFNNESLSTIGYSGNSDVDVEVIVDTTPIAYAMLCTLLATKQISDNEFSAAVRKLEDLTHRNKHHSTRELNDLSQVKLNKKRLRRYN</sequence>
<proteinExistence type="predicted"/>